<keyword evidence="3" id="KW-0539">Nucleus</keyword>
<comment type="similarity">
    <text evidence="2">Belongs to the lin-54 family.</text>
</comment>
<sequence length="809" mass="85521">MIPSAASQYNAAISMEVAGMGDKQAAGEPGMSNQLHVQQEWEQVLAGGLAGRSQLASLYSELRQAPQKMDAPACHPVDAPSFQQLPPQQPADWEWATVPSEQLDAAASQAGVYEEHRQAPPVRAVEQPVVDEAGQSAMQAALLCQILQHSQLQAQHHQQEQRLQRARQAAGQAEVPRTSRHQPASTGSLQDDIDQRAGAWRAPSQGAGSSAPDAVAGHSRDLCQHMSTEQGRTGSGSLASSRPACDITAANMSHYSSAAAPARPSRAGRSQSSFAGSVPARHAEMLPAHVTATAAPARRPSEVRLLPKQPSMPDVPAQDLNSHAKQIQPCHCKKSMCLKLYCDCFASGHYCGDTCVCHNCHNTQDHKDLVTQTIAYTRSRNPASFEAKRALARGEHIKGCNCKNSRCLKKYCECFLAKKRCSEMCRCIGCANQAPDAAELDQPNKAARVAPAGQPSLPPQQAIATARERFPVPEAMELRFGSKVRQAPEPLPARPSHDGQAERPLPPGAYVMAPRKYSWEPRQGVAAPPPNAPPIAPPNARPSVSVPAQRFPLPEAFALNPSDKAAEEPAQSGQDVPQARPPQHAAAQRFPVMDAHILKPSGQAKEVAEGPPDRRCSADGTSASEAGTVFGRSTTPSPSHEHMPGPLGTSGSVTDDALSPNTLNRAAFPAARFPALPEEASVTEVPATAAAPPAGNPANSADAPKQPEAAAALPPAPIVLSDISEGNAEADLPALPNLGPFLTSLRNPLTIADAHVTLSLVPKGGDHISESPLSCEHISAVPFPSGTLQKTVSDPFNEGEAAEWLLRLG</sequence>
<reference evidence="6 7" key="1">
    <citation type="submission" date="2024-06" db="EMBL/GenBank/DDBJ databases">
        <authorList>
            <person name="Kraege A."/>
            <person name="Thomma B."/>
        </authorList>
    </citation>
    <scope>NUCLEOTIDE SEQUENCE [LARGE SCALE GENOMIC DNA]</scope>
</reference>
<dbReference type="PROSITE" id="PS51634">
    <property type="entry name" value="CRC"/>
    <property type="match status" value="1"/>
</dbReference>
<comment type="subcellular location">
    <subcellularLocation>
        <location evidence="1">Nucleus</location>
    </subcellularLocation>
</comment>
<dbReference type="InterPro" id="IPR028307">
    <property type="entry name" value="Lin-54_fam"/>
</dbReference>
<gene>
    <name evidence="6" type="primary">g7977</name>
    <name evidence="6" type="ORF">VP750_LOCUS6853</name>
</gene>
<feature type="compositionally biased region" description="Polar residues" evidence="4">
    <location>
        <begin position="619"/>
        <end position="638"/>
    </location>
</feature>
<keyword evidence="7" id="KW-1185">Reference proteome</keyword>
<dbReference type="PANTHER" id="PTHR12446">
    <property type="entry name" value="TESMIN/TSO1-RELATED"/>
    <property type="match status" value="1"/>
</dbReference>
<feature type="region of interest" description="Disordered" evidence="4">
    <location>
        <begin position="563"/>
        <end position="585"/>
    </location>
</feature>
<protein>
    <submittedName>
        <fullName evidence="6">G7977 protein</fullName>
    </submittedName>
</protein>
<feature type="compositionally biased region" description="Polar residues" evidence="4">
    <location>
        <begin position="649"/>
        <end position="660"/>
    </location>
</feature>
<accession>A0ABP1G1P7</accession>
<feature type="domain" description="CRC" evidence="5">
    <location>
        <begin position="326"/>
        <end position="435"/>
    </location>
</feature>
<organism evidence="6 7">
    <name type="scientific">Coccomyxa viridis</name>
    <dbReference type="NCBI Taxonomy" id="1274662"/>
    <lineage>
        <taxon>Eukaryota</taxon>
        <taxon>Viridiplantae</taxon>
        <taxon>Chlorophyta</taxon>
        <taxon>core chlorophytes</taxon>
        <taxon>Trebouxiophyceae</taxon>
        <taxon>Trebouxiophyceae incertae sedis</taxon>
        <taxon>Coccomyxaceae</taxon>
        <taxon>Coccomyxa</taxon>
    </lineage>
</organism>
<dbReference type="PANTHER" id="PTHR12446:SF34">
    <property type="entry name" value="PROTEIN LIN-54 HOMOLOG"/>
    <property type="match status" value="1"/>
</dbReference>
<name>A0ABP1G1P7_9CHLO</name>
<evidence type="ECO:0000256" key="3">
    <source>
        <dbReference type="ARBA" id="ARBA00023242"/>
    </source>
</evidence>
<comment type="caution">
    <text evidence="6">The sequence shown here is derived from an EMBL/GenBank/DDBJ whole genome shotgun (WGS) entry which is preliminary data.</text>
</comment>
<dbReference type="InterPro" id="IPR005172">
    <property type="entry name" value="CRC"/>
</dbReference>
<feature type="region of interest" description="Disordered" evidence="4">
    <location>
        <begin position="156"/>
        <end position="190"/>
    </location>
</feature>
<evidence type="ECO:0000259" key="5">
    <source>
        <dbReference type="PROSITE" id="PS51634"/>
    </source>
</evidence>
<evidence type="ECO:0000256" key="1">
    <source>
        <dbReference type="ARBA" id="ARBA00004123"/>
    </source>
</evidence>
<feature type="compositionally biased region" description="Basic and acidic residues" evidence="4">
    <location>
        <begin position="606"/>
        <end position="617"/>
    </location>
</feature>
<evidence type="ECO:0000256" key="4">
    <source>
        <dbReference type="SAM" id="MobiDB-lite"/>
    </source>
</evidence>
<evidence type="ECO:0000256" key="2">
    <source>
        <dbReference type="ARBA" id="ARBA00007267"/>
    </source>
</evidence>
<dbReference type="EMBL" id="CAXHTA020000012">
    <property type="protein sequence ID" value="CAL5225194.1"/>
    <property type="molecule type" value="Genomic_DNA"/>
</dbReference>
<feature type="region of interest" description="Disordered" evidence="4">
    <location>
        <begin position="521"/>
        <end position="546"/>
    </location>
</feature>
<feature type="compositionally biased region" description="Pro residues" evidence="4">
    <location>
        <begin position="527"/>
        <end position="540"/>
    </location>
</feature>
<feature type="region of interest" description="Disordered" evidence="4">
    <location>
        <begin position="683"/>
        <end position="709"/>
    </location>
</feature>
<dbReference type="Pfam" id="PF03638">
    <property type="entry name" value="TCR"/>
    <property type="match status" value="2"/>
</dbReference>
<feature type="region of interest" description="Disordered" evidence="4">
    <location>
        <begin position="482"/>
        <end position="509"/>
    </location>
</feature>
<evidence type="ECO:0000313" key="6">
    <source>
        <dbReference type="EMBL" id="CAL5225194.1"/>
    </source>
</evidence>
<dbReference type="SMART" id="SM01114">
    <property type="entry name" value="CXC"/>
    <property type="match status" value="2"/>
</dbReference>
<evidence type="ECO:0000313" key="7">
    <source>
        <dbReference type="Proteomes" id="UP001497392"/>
    </source>
</evidence>
<dbReference type="InterPro" id="IPR033467">
    <property type="entry name" value="Tesmin/TSO1-like_CXC"/>
</dbReference>
<dbReference type="Proteomes" id="UP001497392">
    <property type="component" value="Unassembled WGS sequence"/>
</dbReference>
<proteinExistence type="inferred from homology"/>
<feature type="region of interest" description="Disordered" evidence="4">
    <location>
        <begin position="602"/>
        <end position="660"/>
    </location>
</feature>